<organism evidence="6 7">
    <name type="scientific">Morchella conica CCBAS932</name>
    <dbReference type="NCBI Taxonomy" id="1392247"/>
    <lineage>
        <taxon>Eukaryota</taxon>
        <taxon>Fungi</taxon>
        <taxon>Dikarya</taxon>
        <taxon>Ascomycota</taxon>
        <taxon>Pezizomycotina</taxon>
        <taxon>Pezizomycetes</taxon>
        <taxon>Pezizales</taxon>
        <taxon>Morchellaceae</taxon>
        <taxon>Morchella</taxon>
    </lineage>
</organism>
<feature type="chain" id="PRO_5018292274" description="FAD-binding PCMH-type domain-containing protein" evidence="5">
    <location>
        <begin position="22"/>
        <end position="350"/>
    </location>
</feature>
<evidence type="ECO:0000256" key="5">
    <source>
        <dbReference type="SAM" id="SignalP"/>
    </source>
</evidence>
<evidence type="ECO:0000256" key="3">
    <source>
        <dbReference type="ARBA" id="ARBA00022827"/>
    </source>
</evidence>
<keyword evidence="7" id="KW-1185">Reference proteome</keyword>
<evidence type="ECO:0000256" key="4">
    <source>
        <dbReference type="ARBA" id="ARBA00023002"/>
    </source>
</evidence>
<protein>
    <recommendedName>
        <fullName evidence="8">FAD-binding PCMH-type domain-containing protein</fullName>
    </recommendedName>
</protein>
<dbReference type="OrthoDB" id="9996127at2759"/>
<proteinExistence type="predicted"/>
<dbReference type="STRING" id="1392247.A0A3N4K915"/>
<feature type="signal peptide" evidence="5">
    <location>
        <begin position="1"/>
        <end position="21"/>
    </location>
</feature>
<evidence type="ECO:0000313" key="6">
    <source>
        <dbReference type="EMBL" id="RPB07020.1"/>
    </source>
</evidence>
<dbReference type="Proteomes" id="UP000277580">
    <property type="component" value="Unassembled WGS sequence"/>
</dbReference>
<name>A0A3N4K915_9PEZI</name>
<keyword evidence="4" id="KW-0560">Oxidoreductase</keyword>
<dbReference type="InParanoid" id="A0A3N4K915"/>
<keyword evidence="5" id="KW-0732">Signal</keyword>
<evidence type="ECO:0000313" key="7">
    <source>
        <dbReference type="Proteomes" id="UP000277580"/>
    </source>
</evidence>
<evidence type="ECO:0008006" key="8">
    <source>
        <dbReference type="Google" id="ProtNLM"/>
    </source>
</evidence>
<dbReference type="InterPro" id="IPR016169">
    <property type="entry name" value="FAD-bd_PCMH_sub2"/>
</dbReference>
<evidence type="ECO:0000256" key="1">
    <source>
        <dbReference type="ARBA" id="ARBA00001974"/>
    </source>
</evidence>
<accession>A0A3N4K915</accession>
<dbReference type="PANTHER" id="PTHR42973">
    <property type="entry name" value="BINDING OXIDOREDUCTASE, PUTATIVE (AFU_ORTHOLOGUE AFUA_1G17690)-RELATED"/>
    <property type="match status" value="1"/>
</dbReference>
<reference evidence="6 7" key="1">
    <citation type="journal article" date="2018" name="Nat. Ecol. Evol.">
        <title>Pezizomycetes genomes reveal the molecular basis of ectomycorrhizal truffle lifestyle.</title>
        <authorList>
            <person name="Murat C."/>
            <person name="Payen T."/>
            <person name="Noel B."/>
            <person name="Kuo A."/>
            <person name="Morin E."/>
            <person name="Chen J."/>
            <person name="Kohler A."/>
            <person name="Krizsan K."/>
            <person name="Balestrini R."/>
            <person name="Da Silva C."/>
            <person name="Montanini B."/>
            <person name="Hainaut M."/>
            <person name="Levati E."/>
            <person name="Barry K.W."/>
            <person name="Belfiori B."/>
            <person name="Cichocki N."/>
            <person name="Clum A."/>
            <person name="Dockter R.B."/>
            <person name="Fauchery L."/>
            <person name="Guy J."/>
            <person name="Iotti M."/>
            <person name="Le Tacon F."/>
            <person name="Lindquist E.A."/>
            <person name="Lipzen A."/>
            <person name="Malagnac F."/>
            <person name="Mello A."/>
            <person name="Molinier V."/>
            <person name="Miyauchi S."/>
            <person name="Poulain J."/>
            <person name="Riccioni C."/>
            <person name="Rubini A."/>
            <person name="Sitrit Y."/>
            <person name="Splivallo R."/>
            <person name="Traeger S."/>
            <person name="Wang M."/>
            <person name="Zifcakova L."/>
            <person name="Wipf D."/>
            <person name="Zambonelli A."/>
            <person name="Paolocci F."/>
            <person name="Nowrousian M."/>
            <person name="Ottonello S."/>
            <person name="Baldrian P."/>
            <person name="Spatafora J.W."/>
            <person name="Henrissat B."/>
            <person name="Nagy L.G."/>
            <person name="Aury J.M."/>
            <person name="Wincker P."/>
            <person name="Grigoriev I.V."/>
            <person name="Bonfante P."/>
            <person name="Martin F.M."/>
        </authorList>
    </citation>
    <scope>NUCLEOTIDE SEQUENCE [LARGE SCALE GENOMIC DNA]</scope>
    <source>
        <strain evidence="6 7">CCBAS932</strain>
    </source>
</reference>
<comment type="cofactor">
    <cofactor evidence="1">
        <name>FAD</name>
        <dbReference type="ChEBI" id="CHEBI:57692"/>
    </cofactor>
</comment>
<sequence>MRCFSSFTLVALGFITDTSNAASKLPECKDCMRTTEIKIDLAPRLSSNAIIALKGDESTHFDELTSRYATNVHPGLTAFIGVGTGEDVVLAGNRRHGRSQTLNRIKGAIMIDISPLTGIAIDSTANTITIGGEVFWRLRGAGHNFGIVTEATYRIYDAANEGMQYKADVYFDTPSKMNVSIALISAVFWAKVNDEILTSGACASRARKVASGVSAKTWDIPSIQHAFEKFKEFMRLPETGTTIILFESVLNVVYEDKKLDAQAADWLFEVMAILHADSGFDRPAVYMNHAQGTEGFGAMYGSEEWRQERLKDLKRKWDPECMFSGYNPIPIKCQEQIVGRTTGSGRTLMM</sequence>
<dbReference type="GO" id="GO:0016491">
    <property type="term" value="F:oxidoreductase activity"/>
    <property type="evidence" value="ECO:0007669"/>
    <property type="project" value="UniProtKB-KW"/>
</dbReference>
<dbReference type="InterPro" id="IPR050416">
    <property type="entry name" value="FAD-linked_Oxidoreductase"/>
</dbReference>
<keyword evidence="3" id="KW-0274">FAD</keyword>
<keyword evidence="2" id="KW-0285">Flavoprotein</keyword>
<dbReference type="PANTHER" id="PTHR42973:SF39">
    <property type="entry name" value="FAD-BINDING PCMH-TYPE DOMAIN-CONTAINING PROTEIN"/>
    <property type="match status" value="1"/>
</dbReference>
<dbReference type="EMBL" id="ML119199">
    <property type="protein sequence ID" value="RPB07020.1"/>
    <property type="molecule type" value="Genomic_DNA"/>
</dbReference>
<gene>
    <name evidence="6" type="ORF">P167DRAFT_568852</name>
</gene>
<evidence type="ECO:0000256" key="2">
    <source>
        <dbReference type="ARBA" id="ARBA00022630"/>
    </source>
</evidence>
<dbReference type="Gene3D" id="3.30.465.10">
    <property type="match status" value="1"/>
</dbReference>
<dbReference type="AlphaFoldDB" id="A0A3N4K915"/>